<dbReference type="InterPro" id="IPR051924">
    <property type="entry name" value="GST_Kappa/NadH"/>
</dbReference>
<dbReference type="OrthoDB" id="4664297at2759"/>
<comment type="catalytic activity">
    <reaction evidence="4">
        <text>RX + glutathione = an S-substituted glutathione + a halide anion + H(+)</text>
        <dbReference type="Rhea" id="RHEA:16437"/>
        <dbReference type="ChEBI" id="CHEBI:15378"/>
        <dbReference type="ChEBI" id="CHEBI:16042"/>
        <dbReference type="ChEBI" id="CHEBI:17792"/>
        <dbReference type="ChEBI" id="CHEBI:57925"/>
        <dbReference type="ChEBI" id="CHEBI:90779"/>
        <dbReference type="EC" id="2.5.1.18"/>
    </reaction>
</comment>
<dbReference type="Gene3D" id="3.40.30.10">
    <property type="entry name" value="Glutaredoxin"/>
    <property type="match status" value="1"/>
</dbReference>
<evidence type="ECO:0000256" key="3">
    <source>
        <dbReference type="ARBA" id="ARBA00022679"/>
    </source>
</evidence>
<dbReference type="GO" id="GO:0004602">
    <property type="term" value="F:glutathione peroxidase activity"/>
    <property type="evidence" value="ECO:0007669"/>
    <property type="project" value="TreeGrafter"/>
</dbReference>
<protein>
    <recommendedName>
        <fullName evidence="5">Glutathione S-transferase kappa 1</fullName>
        <ecNumber evidence="2">2.5.1.18</ecNumber>
    </recommendedName>
    <alternativeName>
        <fullName evidence="6">GST class-kappa</fullName>
    </alternativeName>
</protein>
<dbReference type="STRING" id="1182545.A0A072PJL8"/>
<evidence type="ECO:0000256" key="1">
    <source>
        <dbReference type="ARBA" id="ARBA00006494"/>
    </source>
</evidence>
<dbReference type="SUPFAM" id="SSF52833">
    <property type="entry name" value="Thioredoxin-like"/>
    <property type="match status" value="1"/>
</dbReference>
<dbReference type="InterPro" id="IPR001853">
    <property type="entry name" value="DSBA-like_thioredoxin_dom"/>
</dbReference>
<dbReference type="HOGENOM" id="CLU_069253_1_0_1"/>
<dbReference type="FunFam" id="3.40.30.10:FF:000096">
    <property type="entry name" value="Glutathione S-transferase kappa"/>
    <property type="match status" value="1"/>
</dbReference>
<evidence type="ECO:0000259" key="7">
    <source>
        <dbReference type="Pfam" id="PF01323"/>
    </source>
</evidence>
<reference evidence="8 9" key="1">
    <citation type="submission" date="2013-03" db="EMBL/GenBank/DDBJ databases">
        <title>The Genome Sequence of Exophiala aquamarina CBS 119918.</title>
        <authorList>
            <consortium name="The Broad Institute Genomics Platform"/>
            <person name="Cuomo C."/>
            <person name="de Hoog S."/>
            <person name="Gorbushina A."/>
            <person name="Walker B."/>
            <person name="Young S.K."/>
            <person name="Zeng Q."/>
            <person name="Gargeya S."/>
            <person name="Fitzgerald M."/>
            <person name="Haas B."/>
            <person name="Abouelleil A."/>
            <person name="Allen A.W."/>
            <person name="Alvarado L."/>
            <person name="Arachchi H.M."/>
            <person name="Berlin A.M."/>
            <person name="Chapman S.B."/>
            <person name="Gainer-Dewar J."/>
            <person name="Goldberg J."/>
            <person name="Griggs A."/>
            <person name="Gujja S."/>
            <person name="Hansen M."/>
            <person name="Howarth C."/>
            <person name="Imamovic A."/>
            <person name="Ireland A."/>
            <person name="Larimer J."/>
            <person name="McCowan C."/>
            <person name="Murphy C."/>
            <person name="Pearson M."/>
            <person name="Poon T.W."/>
            <person name="Priest M."/>
            <person name="Roberts A."/>
            <person name="Saif S."/>
            <person name="Shea T."/>
            <person name="Sisk P."/>
            <person name="Sykes S."/>
            <person name="Wortman J."/>
            <person name="Nusbaum C."/>
            <person name="Birren B."/>
        </authorList>
    </citation>
    <scope>NUCLEOTIDE SEQUENCE [LARGE SCALE GENOMIC DNA]</scope>
    <source>
        <strain evidence="8 9">CBS 119918</strain>
    </source>
</reference>
<dbReference type="Pfam" id="PF01323">
    <property type="entry name" value="DSBA"/>
    <property type="match status" value="1"/>
</dbReference>
<gene>
    <name evidence="8" type="ORF">A1O9_04362</name>
</gene>
<keyword evidence="3" id="KW-0808">Transferase</keyword>
<dbReference type="PANTHER" id="PTHR42943">
    <property type="entry name" value="GLUTATHIONE S-TRANSFERASE KAPPA"/>
    <property type="match status" value="1"/>
</dbReference>
<sequence length="249" mass="28458">MVDLRNPPAWMFHAWWLRSRGPKNESRRSHPTIGITPQGAITALHASISVVALRRDSVQIHPVFLGGINVGSGNKPPWTLPAKAKYGEYDSKRAQKYFGTEPLVPADFFPILSVVPQRAMLVVKDRHPREVFEQCFLDTWRYSFITHVNIEKPDGLAKLLEAHFDETEVKEIMRLMATKEYKDKLTGNTKDALEQGAFGAPWFKMTNANGVQEPLFGSDRWPYMWDFLGVEYEDIKIVDKTKAKKEAKL</sequence>
<evidence type="ECO:0000313" key="9">
    <source>
        <dbReference type="Proteomes" id="UP000027920"/>
    </source>
</evidence>
<evidence type="ECO:0000256" key="4">
    <source>
        <dbReference type="ARBA" id="ARBA00047960"/>
    </source>
</evidence>
<dbReference type="GeneID" id="25279295"/>
<accession>A0A072PJL8</accession>
<dbReference type="RefSeq" id="XP_013262108.1">
    <property type="nucleotide sequence ID" value="XM_013406654.1"/>
</dbReference>
<dbReference type="PANTHER" id="PTHR42943:SF13">
    <property type="entry name" value="GLUTATHIONE S-TRANSFERASE KAPPA-RELATED"/>
    <property type="match status" value="1"/>
</dbReference>
<dbReference type="InterPro" id="IPR036249">
    <property type="entry name" value="Thioredoxin-like_sf"/>
</dbReference>
<dbReference type="EMBL" id="AMGV01000003">
    <property type="protein sequence ID" value="KEF59518.1"/>
    <property type="molecule type" value="Genomic_DNA"/>
</dbReference>
<organism evidence="8 9">
    <name type="scientific">Exophiala aquamarina CBS 119918</name>
    <dbReference type="NCBI Taxonomy" id="1182545"/>
    <lineage>
        <taxon>Eukaryota</taxon>
        <taxon>Fungi</taxon>
        <taxon>Dikarya</taxon>
        <taxon>Ascomycota</taxon>
        <taxon>Pezizomycotina</taxon>
        <taxon>Eurotiomycetes</taxon>
        <taxon>Chaetothyriomycetidae</taxon>
        <taxon>Chaetothyriales</taxon>
        <taxon>Herpotrichiellaceae</taxon>
        <taxon>Exophiala</taxon>
    </lineage>
</organism>
<dbReference type="AlphaFoldDB" id="A0A072PJL8"/>
<comment type="similarity">
    <text evidence="1">Belongs to the GST superfamily. Kappa family.</text>
</comment>
<evidence type="ECO:0000256" key="6">
    <source>
        <dbReference type="ARBA" id="ARBA00083519"/>
    </source>
</evidence>
<evidence type="ECO:0000256" key="2">
    <source>
        <dbReference type="ARBA" id="ARBA00012452"/>
    </source>
</evidence>
<dbReference type="GO" id="GO:0006749">
    <property type="term" value="P:glutathione metabolic process"/>
    <property type="evidence" value="ECO:0007669"/>
    <property type="project" value="TreeGrafter"/>
</dbReference>
<comment type="caution">
    <text evidence="8">The sequence shown here is derived from an EMBL/GenBank/DDBJ whole genome shotgun (WGS) entry which is preliminary data.</text>
</comment>
<dbReference type="GO" id="GO:0005777">
    <property type="term" value="C:peroxisome"/>
    <property type="evidence" value="ECO:0007669"/>
    <property type="project" value="TreeGrafter"/>
</dbReference>
<dbReference type="VEuPathDB" id="FungiDB:A1O9_04362"/>
<dbReference type="GO" id="GO:0005739">
    <property type="term" value="C:mitochondrion"/>
    <property type="evidence" value="ECO:0007669"/>
    <property type="project" value="TreeGrafter"/>
</dbReference>
<proteinExistence type="inferred from homology"/>
<dbReference type="Proteomes" id="UP000027920">
    <property type="component" value="Unassembled WGS sequence"/>
</dbReference>
<name>A0A072PJL8_9EURO</name>
<evidence type="ECO:0000256" key="5">
    <source>
        <dbReference type="ARBA" id="ARBA00073833"/>
    </source>
</evidence>
<dbReference type="GO" id="GO:0004364">
    <property type="term" value="F:glutathione transferase activity"/>
    <property type="evidence" value="ECO:0007669"/>
    <property type="project" value="UniProtKB-EC"/>
</dbReference>
<evidence type="ECO:0000313" key="8">
    <source>
        <dbReference type="EMBL" id="KEF59518.1"/>
    </source>
</evidence>
<keyword evidence="9" id="KW-1185">Reference proteome</keyword>
<feature type="domain" description="DSBA-like thioredoxin" evidence="7">
    <location>
        <begin position="57"/>
        <end position="224"/>
    </location>
</feature>
<dbReference type="EC" id="2.5.1.18" evidence="2"/>